<proteinExistence type="predicted"/>
<dbReference type="OrthoDB" id="4113332at2"/>
<accession>A0A4R0L0K1</accession>
<keyword evidence="5" id="KW-1185">Reference proteome</keyword>
<gene>
    <name evidence="4" type="ORF">E0H73_01730</name>
</gene>
<dbReference type="Proteomes" id="UP000291144">
    <property type="component" value="Unassembled WGS sequence"/>
</dbReference>
<evidence type="ECO:0000256" key="1">
    <source>
        <dbReference type="ARBA" id="ARBA00023125"/>
    </source>
</evidence>
<dbReference type="EMBL" id="SJKB01000001">
    <property type="protein sequence ID" value="TCC66540.1"/>
    <property type="molecule type" value="Genomic_DNA"/>
</dbReference>
<dbReference type="Pfam" id="PF11774">
    <property type="entry name" value="Lsr2"/>
    <property type="match status" value="1"/>
</dbReference>
<dbReference type="InterPro" id="IPR055370">
    <property type="entry name" value="Lsr2_DNA-bd"/>
</dbReference>
<dbReference type="InterPro" id="IPR042261">
    <property type="entry name" value="Lsr2-like_dimerization"/>
</dbReference>
<dbReference type="AlphaFoldDB" id="A0A4R0L0K1"/>
<keyword evidence="1" id="KW-0238">DNA-binding</keyword>
<dbReference type="GO" id="GO:0003677">
    <property type="term" value="F:DNA binding"/>
    <property type="evidence" value="ECO:0007669"/>
    <property type="project" value="UniProtKB-KW"/>
</dbReference>
<reference evidence="4 5" key="1">
    <citation type="submission" date="2019-02" db="EMBL/GenBank/DDBJ databases">
        <title>Kribbella capetownensis sp. nov. and Kribbella speibonae sp. nov., isolated from soil.</title>
        <authorList>
            <person name="Curtis S.M."/>
            <person name="Norton I."/>
            <person name="Everest G.J."/>
            <person name="Meyers P.R."/>
        </authorList>
    </citation>
    <scope>NUCLEOTIDE SEQUENCE [LARGE SCALE GENOMIC DNA]</scope>
    <source>
        <strain evidence="4 5">NRRL B-24813</strain>
    </source>
</reference>
<evidence type="ECO:0000259" key="2">
    <source>
        <dbReference type="Pfam" id="PF11774"/>
    </source>
</evidence>
<dbReference type="Pfam" id="PF23359">
    <property type="entry name" value="Lsr2_DNA-bd"/>
    <property type="match status" value="1"/>
</dbReference>
<evidence type="ECO:0000313" key="4">
    <source>
        <dbReference type="EMBL" id="TCC66540.1"/>
    </source>
</evidence>
<feature type="domain" description="Lsr2 DNA-binding" evidence="3">
    <location>
        <begin position="76"/>
        <end position="109"/>
    </location>
</feature>
<sequence length="110" mass="12249">MVQRVEIRLTDDLDGSEIPTGKGETVTFALDGRSYEIDLRTRHAAALRAALGPYVEAGRPIKSRRGRRLSRTTVDADARTVKEWARANGYEVNDRGRVPAHIREAFDAAN</sequence>
<protein>
    <submittedName>
        <fullName evidence="4">Lsr2 family protein</fullName>
    </submittedName>
</protein>
<evidence type="ECO:0000313" key="5">
    <source>
        <dbReference type="Proteomes" id="UP000291144"/>
    </source>
</evidence>
<organism evidence="4 5">
    <name type="scientific">Kribbella pittospori</name>
    <dbReference type="NCBI Taxonomy" id="722689"/>
    <lineage>
        <taxon>Bacteria</taxon>
        <taxon>Bacillati</taxon>
        <taxon>Actinomycetota</taxon>
        <taxon>Actinomycetes</taxon>
        <taxon>Propionibacteriales</taxon>
        <taxon>Kribbellaceae</taxon>
        <taxon>Kribbella</taxon>
    </lineage>
</organism>
<feature type="domain" description="Lsr2 dimerization" evidence="2">
    <location>
        <begin position="1"/>
        <end position="61"/>
    </location>
</feature>
<name>A0A4R0L0K1_9ACTN</name>
<dbReference type="Gene3D" id="3.30.60.230">
    <property type="entry name" value="Lsr2, dimerization domain"/>
    <property type="match status" value="1"/>
</dbReference>
<dbReference type="InterPro" id="IPR024412">
    <property type="entry name" value="Lsr2_dim_dom"/>
</dbReference>
<dbReference type="Gene3D" id="4.10.320.10">
    <property type="entry name" value="E3-binding domain"/>
    <property type="match status" value="1"/>
</dbReference>
<dbReference type="GO" id="GO:0016746">
    <property type="term" value="F:acyltransferase activity"/>
    <property type="evidence" value="ECO:0007669"/>
    <property type="project" value="InterPro"/>
</dbReference>
<comment type="caution">
    <text evidence="4">The sequence shown here is derived from an EMBL/GenBank/DDBJ whole genome shotgun (WGS) entry which is preliminary data.</text>
</comment>
<dbReference type="InterPro" id="IPR036625">
    <property type="entry name" value="E3-bd_dom_sf"/>
</dbReference>
<evidence type="ECO:0000259" key="3">
    <source>
        <dbReference type="Pfam" id="PF23359"/>
    </source>
</evidence>